<dbReference type="EMBL" id="PCXQ01000003">
    <property type="protein sequence ID" value="PJE51336.1"/>
    <property type="molecule type" value="Genomic_DNA"/>
</dbReference>
<dbReference type="Gene3D" id="3.30.1320.10">
    <property type="match status" value="1"/>
</dbReference>
<dbReference type="InterPro" id="IPR000307">
    <property type="entry name" value="Ribosomal_bS16"/>
</dbReference>
<evidence type="ECO:0000313" key="5">
    <source>
        <dbReference type="EMBL" id="PJE51336.1"/>
    </source>
</evidence>
<dbReference type="Pfam" id="PF00886">
    <property type="entry name" value="Ribosomal_S16"/>
    <property type="match status" value="1"/>
</dbReference>
<feature type="region of interest" description="Disordered" evidence="4">
    <location>
        <begin position="87"/>
        <end position="168"/>
    </location>
</feature>
<comment type="similarity">
    <text evidence="3">Belongs to the bacterial ribosomal protein bS16 family.</text>
</comment>
<dbReference type="HAMAP" id="MF_00385">
    <property type="entry name" value="Ribosomal_bS16"/>
    <property type="match status" value="1"/>
</dbReference>
<keyword evidence="2 3" id="KW-0687">Ribonucleoprotein</keyword>
<dbReference type="GO" id="GO:0003735">
    <property type="term" value="F:structural constituent of ribosome"/>
    <property type="evidence" value="ECO:0007669"/>
    <property type="project" value="InterPro"/>
</dbReference>
<gene>
    <name evidence="3 5" type="primary">rpsP</name>
    <name evidence="5" type="ORF">COV29_01105</name>
</gene>
<evidence type="ECO:0000256" key="2">
    <source>
        <dbReference type="ARBA" id="ARBA00023274"/>
    </source>
</evidence>
<protein>
    <recommendedName>
        <fullName evidence="3">Small ribosomal subunit protein bS16</fullName>
    </recommendedName>
</protein>
<comment type="caution">
    <text evidence="5">The sequence shown here is derived from an EMBL/GenBank/DDBJ whole genome shotgun (WGS) entry which is preliminary data.</text>
</comment>
<dbReference type="SUPFAM" id="SSF54565">
    <property type="entry name" value="Ribosomal protein S16"/>
    <property type="match status" value="1"/>
</dbReference>
<dbReference type="AlphaFoldDB" id="A0A2J0Q872"/>
<feature type="compositionally biased region" description="Basic and acidic residues" evidence="4">
    <location>
        <begin position="108"/>
        <end position="168"/>
    </location>
</feature>
<reference evidence="5 6" key="1">
    <citation type="submission" date="2017-09" db="EMBL/GenBank/DDBJ databases">
        <title>Depth-based differentiation of microbial function through sediment-hosted aquifers and enrichment of novel symbionts in the deep terrestrial subsurface.</title>
        <authorList>
            <person name="Probst A.J."/>
            <person name="Ladd B."/>
            <person name="Jarett J.K."/>
            <person name="Geller-Mcgrath D.E."/>
            <person name="Sieber C.M."/>
            <person name="Emerson J.B."/>
            <person name="Anantharaman K."/>
            <person name="Thomas B.C."/>
            <person name="Malmstrom R."/>
            <person name="Stieglmeier M."/>
            <person name="Klingl A."/>
            <person name="Woyke T."/>
            <person name="Ryan C.M."/>
            <person name="Banfield J.F."/>
        </authorList>
    </citation>
    <scope>NUCLEOTIDE SEQUENCE [LARGE SCALE GENOMIC DNA]</scope>
    <source>
        <strain evidence="5">CG10_big_fil_rev_8_21_14_0_10_36_16</strain>
    </source>
</reference>
<evidence type="ECO:0000313" key="6">
    <source>
        <dbReference type="Proteomes" id="UP000228496"/>
    </source>
</evidence>
<dbReference type="GO" id="GO:0005737">
    <property type="term" value="C:cytoplasm"/>
    <property type="evidence" value="ECO:0007669"/>
    <property type="project" value="UniProtKB-ARBA"/>
</dbReference>
<name>A0A2J0Q872_9BACT</name>
<dbReference type="NCBIfam" id="TIGR00002">
    <property type="entry name" value="S16"/>
    <property type="match status" value="1"/>
</dbReference>
<dbReference type="GO" id="GO:0015935">
    <property type="term" value="C:small ribosomal subunit"/>
    <property type="evidence" value="ECO:0007669"/>
    <property type="project" value="TreeGrafter"/>
</dbReference>
<keyword evidence="1 3" id="KW-0689">Ribosomal protein</keyword>
<dbReference type="Proteomes" id="UP000228496">
    <property type="component" value="Unassembled WGS sequence"/>
</dbReference>
<dbReference type="GO" id="GO:0006412">
    <property type="term" value="P:translation"/>
    <property type="evidence" value="ECO:0007669"/>
    <property type="project" value="UniProtKB-UniRule"/>
</dbReference>
<accession>A0A2J0Q872</accession>
<evidence type="ECO:0000256" key="3">
    <source>
        <dbReference type="HAMAP-Rule" id="MF_00385"/>
    </source>
</evidence>
<dbReference type="PANTHER" id="PTHR12919:SF20">
    <property type="entry name" value="SMALL RIBOSOMAL SUBUNIT PROTEIN BS16M"/>
    <property type="match status" value="1"/>
</dbReference>
<evidence type="ECO:0000256" key="1">
    <source>
        <dbReference type="ARBA" id="ARBA00022980"/>
    </source>
</evidence>
<dbReference type="InterPro" id="IPR023803">
    <property type="entry name" value="Ribosomal_bS16_dom_sf"/>
</dbReference>
<organism evidence="5 6">
    <name type="scientific">Candidatus Yanofskybacteria bacterium CG10_big_fil_rev_8_21_14_0_10_36_16</name>
    <dbReference type="NCBI Taxonomy" id="1975096"/>
    <lineage>
        <taxon>Bacteria</taxon>
        <taxon>Candidatus Yanofskyibacteriota</taxon>
    </lineage>
</organism>
<sequence>MLKIRLQRVGKKGQAMYRLVVAEHTKNPKGAYLELLGSYNPHSKDLQANGERIKHWVSNGAQMSDTVNNLLISKKVIEGIKVQLKLKTKKKQTEQKQENTPVKVATAEAKEEPVSAENKQAKDESKEDAKEESKKSEDRKEEVKNDEPKKEETKDNSKNDTEEDKVEK</sequence>
<proteinExistence type="inferred from homology"/>
<evidence type="ECO:0000256" key="4">
    <source>
        <dbReference type="SAM" id="MobiDB-lite"/>
    </source>
</evidence>
<dbReference type="PANTHER" id="PTHR12919">
    <property type="entry name" value="30S RIBOSOMAL PROTEIN S16"/>
    <property type="match status" value="1"/>
</dbReference>